<dbReference type="GO" id="GO:0003735">
    <property type="term" value="F:structural constituent of ribosome"/>
    <property type="evidence" value="ECO:0007669"/>
    <property type="project" value="InterPro"/>
</dbReference>
<dbReference type="InterPro" id="IPR036870">
    <property type="entry name" value="Ribosomal_bS18_sf"/>
</dbReference>
<dbReference type="NCBIfam" id="TIGR00165">
    <property type="entry name" value="S18"/>
    <property type="match status" value="1"/>
</dbReference>
<keyword evidence="2" id="KW-0689">Ribosomal protein</keyword>
<dbReference type="PANTHER" id="PTHR13479">
    <property type="entry name" value="30S RIBOSOMAL PROTEIN S18"/>
    <property type="match status" value="1"/>
</dbReference>
<evidence type="ECO:0000256" key="3">
    <source>
        <dbReference type="ARBA" id="ARBA00023274"/>
    </source>
</evidence>
<evidence type="ECO:0008006" key="5">
    <source>
        <dbReference type="Google" id="ProtNLM"/>
    </source>
</evidence>
<dbReference type="AlphaFoldDB" id="A0A381YHH3"/>
<keyword evidence="3" id="KW-0687">Ribonucleoprotein</keyword>
<name>A0A381YHH3_9ZZZZ</name>
<protein>
    <recommendedName>
        <fullName evidence="5">30S ribosomal protein S18</fullName>
    </recommendedName>
</protein>
<sequence>MTTERESTPQRRPGGRPRFYSRRKVCQPCVDKKELDYKDVDYLKKFLSERYMIEARRKSGMCAKCQRSLAKAVKKARHLALLPFSPSQKGALPVHYRPRS</sequence>
<proteinExistence type="inferred from homology"/>
<dbReference type="GO" id="GO:0022627">
    <property type="term" value="C:cytosolic small ribosomal subunit"/>
    <property type="evidence" value="ECO:0007669"/>
    <property type="project" value="TreeGrafter"/>
</dbReference>
<dbReference type="Pfam" id="PF01084">
    <property type="entry name" value="Ribosomal_S18"/>
    <property type="match status" value="1"/>
</dbReference>
<dbReference type="InterPro" id="IPR001648">
    <property type="entry name" value="Ribosomal_bS18"/>
</dbReference>
<dbReference type="PRINTS" id="PR00974">
    <property type="entry name" value="RIBOSOMALS18"/>
</dbReference>
<gene>
    <name evidence="4" type="ORF">METZ01_LOCUS128875</name>
</gene>
<dbReference type="PANTHER" id="PTHR13479:SF40">
    <property type="entry name" value="SMALL RIBOSOMAL SUBUNIT PROTEIN BS18M"/>
    <property type="match status" value="1"/>
</dbReference>
<evidence type="ECO:0000256" key="2">
    <source>
        <dbReference type="ARBA" id="ARBA00022980"/>
    </source>
</evidence>
<dbReference type="GO" id="GO:0070181">
    <property type="term" value="F:small ribosomal subunit rRNA binding"/>
    <property type="evidence" value="ECO:0007669"/>
    <property type="project" value="TreeGrafter"/>
</dbReference>
<reference evidence="4" key="1">
    <citation type="submission" date="2018-05" db="EMBL/GenBank/DDBJ databases">
        <authorList>
            <person name="Lanie J.A."/>
            <person name="Ng W.-L."/>
            <person name="Kazmierczak K.M."/>
            <person name="Andrzejewski T.M."/>
            <person name="Davidsen T.M."/>
            <person name="Wayne K.J."/>
            <person name="Tettelin H."/>
            <person name="Glass J.I."/>
            <person name="Rusch D."/>
            <person name="Podicherti R."/>
            <person name="Tsui H.-C.T."/>
            <person name="Winkler M.E."/>
        </authorList>
    </citation>
    <scope>NUCLEOTIDE SEQUENCE</scope>
</reference>
<organism evidence="4">
    <name type="scientific">marine metagenome</name>
    <dbReference type="NCBI Taxonomy" id="408172"/>
    <lineage>
        <taxon>unclassified sequences</taxon>
        <taxon>metagenomes</taxon>
        <taxon>ecological metagenomes</taxon>
    </lineage>
</organism>
<comment type="similarity">
    <text evidence="1">Belongs to the bacterial ribosomal protein bS18 family.</text>
</comment>
<dbReference type="SUPFAM" id="SSF46911">
    <property type="entry name" value="Ribosomal protein S18"/>
    <property type="match status" value="1"/>
</dbReference>
<evidence type="ECO:0000313" key="4">
    <source>
        <dbReference type="EMBL" id="SVA76021.1"/>
    </source>
</evidence>
<dbReference type="GO" id="GO:0006412">
    <property type="term" value="P:translation"/>
    <property type="evidence" value="ECO:0007669"/>
    <property type="project" value="InterPro"/>
</dbReference>
<accession>A0A381YHH3</accession>
<dbReference type="HAMAP" id="MF_00270">
    <property type="entry name" value="Ribosomal_bS18"/>
    <property type="match status" value="1"/>
</dbReference>
<dbReference type="EMBL" id="UINC01018161">
    <property type="protein sequence ID" value="SVA76021.1"/>
    <property type="molecule type" value="Genomic_DNA"/>
</dbReference>
<evidence type="ECO:0000256" key="1">
    <source>
        <dbReference type="ARBA" id="ARBA00005589"/>
    </source>
</evidence>
<dbReference type="Gene3D" id="4.10.640.10">
    <property type="entry name" value="Ribosomal protein S18"/>
    <property type="match status" value="1"/>
</dbReference>